<evidence type="ECO:0000313" key="2">
    <source>
        <dbReference type="Proteomes" id="UP001219862"/>
    </source>
</evidence>
<accession>A0ABT5KTT0</accession>
<protein>
    <submittedName>
        <fullName evidence="1">Squalene synthase HpnC</fullName>
        <ecNumber evidence="1">2.5.1.21</ecNumber>
    </submittedName>
</protein>
<dbReference type="GO" id="GO:0051996">
    <property type="term" value="F:squalene synthase [NAD(P)H] activity"/>
    <property type="evidence" value="ECO:0007669"/>
    <property type="project" value="UniProtKB-EC"/>
</dbReference>
<dbReference type="InterPro" id="IPR017827">
    <property type="entry name" value="HSQ_synthase_HpnC"/>
</dbReference>
<dbReference type="InterPro" id="IPR008949">
    <property type="entry name" value="Isoprenoid_synthase_dom_sf"/>
</dbReference>
<organism evidence="1 2">
    <name type="scientific">Roseateles koreensis</name>
    <dbReference type="NCBI Taxonomy" id="2987526"/>
    <lineage>
        <taxon>Bacteria</taxon>
        <taxon>Pseudomonadati</taxon>
        <taxon>Pseudomonadota</taxon>
        <taxon>Betaproteobacteria</taxon>
        <taxon>Burkholderiales</taxon>
        <taxon>Sphaerotilaceae</taxon>
        <taxon>Roseateles</taxon>
    </lineage>
</organism>
<sequence length="294" mass="33162">MSLTFAHTILPVSIEHYENFPVASWLCPKRLRPAIAAIYYFARTADDLADEGNVSNAQRRADLAAYRADLNAACQGTPYSARWATTVFDPLSVVLTEYRLPQRLLDDLLDAFEQDLHKTHYVDRDELLDYCRRSANPVGRLLLHLYGITDPLALQRSDAICTSLQLINFWQDFSRDGPRGRVYAPLTDLQSQGLGLEAIRQCKDSPAARALIADLCNWAEALMRDGAPLVHQIPGRAGWELRLVVQGGLRILERIRHMQFASLTHRPKITAFDAPLLLLRACRMRAPQPTKETS</sequence>
<dbReference type="Pfam" id="PF00494">
    <property type="entry name" value="SQS_PSY"/>
    <property type="match status" value="1"/>
</dbReference>
<dbReference type="RefSeq" id="WP_273597454.1">
    <property type="nucleotide sequence ID" value="NZ_JAQQXS010000012.1"/>
</dbReference>
<dbReference type="CDD" id="cd00683">
    <property type="entry name" value="Trans_IPPS_HH"/>
    <property type="match status" value="1"/>
</dbReference>
<comment type="caution">
    <text evidence="1">The sequence shown here is derived from an EMBL/GenBank/DDBJ whole genome shotgun (WGS) entry which is preliminary data.</text>
</comment>
<dbReference type="InterPro" id="IPR033904">
    <property type="entry name" value="Trans_IPPS_HH"/>
</dbReference>
<dbReference type="PANTHER" id="PTHR31480">
    <property type="entry name" value="BIFUNCTIONAL LYCOPENE CYCLASE/PHYTOENE SYNTHASE"/>
    <property type="match status" value="1"/>
</dbReference>
<dbReference type="InterPro" id="IPR044843">
    <property type="entry name" value="Trans_IPPS_bact-type"/>
</dbReference>
<gene>
    <name evidence="1" type="primary">hpnC</name>
    <name evidence="1" type="ORF">PRZ01_14190</name>
</gene>
<dbReference type="EMBL" id="JAQQXS010000012">
    <property type="protein sequence ID" value="MDC8786341.1"/>
    <property type="molecule type" value="Genomic_DNA"/>
</dbReference>
<dbReference type="SFLD" id="SFLDG01212">
    <property type="entry name" value="Phytoene_synthase_like"/>
    <property type="match status" value="1"/>
</dbReference>
<keyword evidence="2" id="KW-1185">Reference proteome</keyword>
<dbReference type="Gene3D" id="1.10.600.10">
    <property type="entry name" value="Farnesyl Diphosphate Synthase"/>
    <property type="match status" value="1"/>
</dbReference>
<reference evidence="1 2" key="1">
    <citation type="submission" date="2022-10" db="EMBL/GenBank/DDBJ databases">
        <title>paucibacter sp. hw8 Genome sequencing.</title>
        <authorList>
            <person name="Park S."/>
        </authorList>
    </citation>
    <scope>NUCLEOTIDE SEQUENCE [LARGE SCALE GENOMIC DNA]</scope>
    <source>
        <strain evidence="2">hw8</strain>
    </source>
</reference>
<dbReference type="SUPFAM" id="SSF48576">
    <property type="entry name" value="Terpenoid synthases"/>
    <property type="match status" value="1"/>
</dbReference>
<proteinExistence type="predicted"/>
<evidence type="ECO:0000313" key="1">
    <source>
        <dbReference type="EMBL" id="MDC8786341.1"/>
    </source>
</evidence>
<dbReference type="SFLD" id="SFLDG01018">
    <property type="entry name" value="Squalene/Phytoene_Synthase_Lik"/>
    <property type="match status" value="1"/>
</dbReference>
<keyword evidence="1" id="KW-0808">Transferase</keyword>
<dbReference type="InterPro" id="IPR002060">
    <property type="entry name" value="Squ/phyt_synthse"/>
</dbReference>
<dbReference type="SFLD" id="SFLDS00005">
    <property type="entry name" value="Isoprenoid_Synthase_Type_I"/>
    <property type="match status" value="1"/>
</dbReference>
<name>A0ABT5KTT0_9BURK</name>
<dbReference type="EC" id="2.5.1.21" evidence="1"/>
<dbReference type="Proteomes" id="UP001219862">
    <property type="component" value="Unassembled WGS sequence"/>
</dbReference>
<dbReference type="NCBIfam" id="TIGR03464">
    <property type="entry name" value="HpnC"/>
    <property type="match status" value="1"/>
</dbReference>